<keyword evidence="9" id="KW-1185">Reference proteome</keyword>
<evidence type="ECO:0000256" key="2">
    <source>
        <dbReference type="ARBA" id="ARBA00022499"/>
    </source>
</evidence>
<dbReference type="InterPro" id="IPR045093">
    <property type="entry name" value="Cullin"/>
</dbReference>
<feature type="region of interest" description="Disordered" evidence="6">
    <location>
        <begin position="362"/>
        <end position="386"/>
    </location>
</feature>
<dbReference type="Gene3D" id="1.10.10.10">
    <property type="entry name" value="Winged helix-like DNA-binding domain superfamily/Winged helix DNA-binding domain"/>
    <property type="match status" value="1"/>
</dbReference>
<evidence type="ECO:0000256" key="1">
    <source>
        <dbReference type="ARBA" id="ARBA00006019"/>
    </source>
</evidence>
<dbReference type="InterPro" id="IPR059120">
    <property type="entry name" value="Cullin-like_AB"/>
</dbReference>
<dbReference type="InterPro" id="IPR016158">
    <property type="entry name" value="Cullin_homology"/>
</dbReference>
<dbReference type="FunFam" id="1.20.1310.10:FF:000002">
    <property type="entry name" value="cullin-3 isoform X1"/>
    <property type="match status" value="1"/>
</dbReference>
<feature type="compositionally biased region" description="Basic and acidic residues" evidence="6">
    <location>
        <begin position="740"/>
        <end position="749"/>
    </location>
</feature>
<organism evidence="8 9">
    <name type="scientific">Pichia californica</name>
    <dbReference type="NCBI Taxonomy" id="460514"/>
    <lineage>
        <taxon>Eukaryota</taxon>
        <taxon>Fungi</taxon>
        <taxon>Dikarya</taxon>
        <taxon>Ascomycota</taxon>
        <taxon>Saccharomycotina</taxon>
        <taxon>Pichiomycetes</taxon>
        <taxon>Pichiales</taxon>
        <taxon>Pichiaceae</taxon>
        <taxon>Pichia</taxon>
    </lineage>
</organism>
<feature type="compositionally biased region" description="Polar residues" evidence="6">
    <location>
        <begin position="1"/>
        <end position="10"/>
    </location>
</feature>
<feature type="region of interest" description="Disordered" evidence="6">
    <location>
        <begin position="1"/>
        <end position="24"/>
    </location>
</feature>
<dbReference type="AlphaFoldDB" id="A0A9P7BDR8"/>
<dbReference type="InterPro" id="IPR036317">
    <property type="entry name" value="Cullin_homology_sf"/>
</dbReference>
<feature type="domain" description="Cullin family profile" evidence="7">
    <location>
        <begin position="439"/>
        <end position="686"/>
    </location>
</feature>
<sequence>MISSAMNQQKSKSKIRPPRKAGSNIIDPNESWKLLEVAIHDIQSKNASKWSFEQLYRLAYNLVLSKNAPYLYNHVHDEIVKHLEINVRTKLENIILEKYNNSNLNDNISTETNNINKSDAADVLKLFNTLWDDHLICIWLISQVVMYMDRTYTKENRLPLVYDVGLIAFYKYVILHNLKDTDETIGSRLIKIFLNYFNLNRNGEMIEKFLIKSTITIFESLVNINGETYYTKSFEPELLLSSHKYYIMKVNELLELKSGSIYINKIVEIINDEKARFQMYLPSNTTEKLSDLMYKDLVINNIENILNLQTDGMKKWIDNDDYDILEKVYILVERISSTKLILRTTLRTIVIANGEELMEQTKKQQLENENVEEISDDKKKKGKKSGKESNTQFAINYIKNFSNYKFKIDQIIANSFSNDIEIYREIESACTTFLNENNRIQEYLSLYIDDCIKKSLKNKSSEEIENVFNDSIMIFKFIKDKDIFEKYYKNHLAKRLLNQKSISTELELQMISKLKTEAGSTFTAKFEGMFKDIKISQDITQKYKIESSKTTLMSDLARMNDGRKFDIDFSILTTNFWPMPVNKTMEDVTYVPALDIAKASFEKFYNNTYNGRNLTWAPNMCTIDLRMNFPSKSYLINMPTLAAFIVLTCFNDDETEDGTKMLTFSEIEEMTNIPTADLIRHLQSISVAPKFRILKKVPMSRDIKPTDKFGLNLEFKNPQTKFKILAVSVSSSSSSSSSSTKEDSKDKFDVTSSSSRLETDSERLSTLESIQRTREFEVDAAIVRVMKARQSAKYQVLVAEVVRLISDVGKRFRPQPSFVKRRVEELVEKEYLRRDDNDRELFWYVA</sequence>
<dbReference type="SUPFAM" id="SSF75632">
    <property type="entry name" value="Cullin homology domain"/>
    <property type="match status" value="1"/>
</dbReference>
<dbReference type="GO" id="GO:0006511">
    <property type="term" value="P:ubiquitin-dependent protein catabolic process"/>
    <property type="evidence" value="ECO:0007669"/>
    <property type="project" value="InterPro"/>
</dbReference>
<evidence type="ECO:0000313" key="9">
    <source>
        <dbReference type="Proteomes" id="UP000697127"/>
    </source>
</evidence>
<dbReference type="SUPFAM" id="SSF46785">
    <property type="entry name" value="Winged helix' DNA-binding domain"/>
    <property type="match status" value="1"/>
</dbReference>
<protein>
    <submittedName>
        <fullName evidence="8">Cullin-3</fullName>
    </submittedName>
</protein>
<proteinExistence type="inferred from homology"/>
<dbReference type="InterPro" id="IPR036390">
    <property type="entry name" value="WH_DNA-bd_sf"/>
</dbReference>
<keyword evidence="2" id="KW-1017">Isopeptide bond</keyword>
<reference evidence="8" key="1">
    <citation type="submission" date="2020-11" db="EMBL/GenBank/DDBJ databases">
        <title>Kefir isolates.</title>
        <authorList>
            <person name="Marcisauskas S."/>
            <person name="Kim Y."/>
            <person name="Blasche S."/>
        </authorList>
    </citation>
    <scope>NUCLEOTIDE SEQUENCE</scope>
    <source>
        <strain evidence="8">Olga-1</strain>
    </source>
</reference>
<dbReference type="InterPro" id="IPR036388">
    <property type="entry name" value="WH-like_DNA-bd_sf"/>
</dbReference>
<dbReference type="Pfam" id="PF10557">
    <property type="entry name" value="Cullin_Nedd8"/>
    <property type="match status" value="1"/>
</dbReference>
<dbReference type="Gene3D" id="3.30.230.130">
    <property type="entry name" value="Cullin, Chain C, Domain 2"/>
    <property type="match status" value="1"/>
</dbReference>
<comment type="caution">
    <text evidence="8">The sequence shown here is derived from an EMBL/GenBank/DDBJ whole genome shotgun (WGS) entry which is preliminary data.</text>
</comment>
<evidence type="ECO:0000256" key="5">
    <source>
        <dbReference type="RuleBase" id="RU003829"/>
    </source>
</evidence>
<evidence type="ECO:0000256" key="3">
    <source>
        <dbReference type="ARBA" id="ARBA00022843"/>
    </source>
</evidence>
<dbReference type="SMART" id="SM00884">
    <property type="entry name" value="Cullin_Nedd8"/>
    <property type="match status" value="1"/>
</dbReference>
<keyword evidence="3" id="KW-0832">Ubl conjugation</keyword>
<dbReference type="SUPFAM" id="SSF74788">
    <property type="entry name" value="Cullin repeat-like"/>
    <property type="match status" value="1"/>
</dbReference>
<dbReference type="Gene3D" id="1.20.1310.10">
    <property type="entry name" value="Cullin Repeats"/>
    <property type="match status" value="4"/>
</dbReference>
<dbReference type="SMART" id="SM00182">
    <property type="entry name" value="CULLIN"/>
    <property type="match status" value="1"/>
</dbReference>
<dbReference type="PANTHER" id="PTHR11932">
    <property type="entry name" value="CULLIN"/>
    <property type="match status" value="1"/>
</dbReference>
<accession>A0A9P7BDR8</accession>
<dbReference type="PROSITE" id="PS50069">
    <property type="entry name" value="CULLIN_2"/>
    <property type="match status" value="1"/>
</dbReference>
<dbReference type="InterPro" id="IPR016159">
    <property type="entry name" value="Cullin_repeat-like_dom_sf"/>
</dbReference>
<dbReference type="InterPro" id="IPR019559">
    <property type="entry name" value="Cullin_neddylation_domain"/>
</dbReference>
<dbReference type="GO" id="GO:0031625">
    <property type="term" value="F:ubiquitin protein ligase binding"/>
    <property type="evidence" value="ECO:0007669"/>
    <property type="project" value="InterPro"/>
</dbReference>
<dbReference type="InterPro" id="IPR001373">
    <property type="entry name" value="Cullin_N"/>
</dbReference>
<evidence type="ECO:0000259" key="7">
    <source>
        <dbReference type="PROSITE" id="PS50069"/>
    </source>
</evidence>
<dbReference type="Pfam" id="PF00888">
    <property type="entry name" value="Cullin"/>
    <property type="match status" value="1"/>
</dbReference>
<feature type="region of interest" description="Disordered" evidence="6">
    <location>
        <begin position="732"/>
        <end position="754"/>
    </location>
</feature>
<gene>
    <name evidence="8" type="primary">CUL3</name>
    <name evidence="8" type="ORF">C6P40_002800</name>
</gene>
<dbReference type="EMBL" id="PUHW01000307">
    <property type="protein sequence ID" value="KAG0687151.1"/>
    <property type="molecule type" value="Genomic_DNA"/>
</dbReference>
<dbReference type="Pfam" id="PF26557">
    <property type="entry name" value="Cullin_AB"/>
    <property type="match status" value="1"/>
</dbReference>
<dbReference type="Proteomes" id="UP000697127">
    <property type="component" value="Unassembled WGS sequence"/>
</dbReference>
<evidence type="ECO:0000256" key="6">
    <source>
        <dbReference type="SAM" id="MobiDB-lite"/>
    </source>
</evidence>
<comment type="similarity">
    <text evidence="1 4 5">Belongs to the cullin family.</text>
</comment>
<evidence type="ECO:0000256" key="4">
    <source>
        <dbReference type="PROSITE-ProRule" id="PRU00330"/>
    </source>
</evidence>
<name>A0A9P7BDR8_9ASCO</name>
<evidence type="ECO:0000313" key="8">
    <source>
        <dbReference type="EMBL" id="KAG0687151.1"/>
    </source>
</evidence>